<keyword evidence="3" id="KW-0732">Signal</keyword>
<gene>
    <name evidence="5" type="ORF">HU200_007363</name>
</gene>
<dbReference type="InterPro" id="IPR001220">
    <property type="entry name" value="Legume_lectin_dom"/>
</dbReference>
<feature type="signal peptide" evidence="3">
    <location>
        <begin position="1"/>
        <end position="28"/>
    </location>
</feature>
<dbReference type="EMBL" id="JACEFO010000500">
    <property type="protein sequence ID" value="KAF8768801.1"/>
    <property type="molecule type" value="Genomic_DNA"/>
</dbReference>
<reference evidence="5" key="1">
    <citation type="submission" date="2020-07" db="EMBL/GenBank/DDBJ databases">
        <title>Genome sequence and genetic diversity analysis of an under-domesticated orphan crop, white fonio (Digitaria exilis).</title>
        <authorList>
            <person name="Bennetzen J.L."/>
            <person name="Chen S."/>
            <person name="Ma X."/>
            <person name="Wang X."/>
            <person name="Yssel A.E.J."/>
            <person name="Chaluvadi S.R."/>
            <person name="Johnson M."/>
            <person name="Gangashetty P."/>
            <person name="Hamidou F."/>
            <person name="Sanogo M.D."/>
            <person name="Zwaenepoel A."/>
            <person name="Wallace J."/>
            <person name="Van De Peer Y."/>
            <person name="Van Deynze A."/>
        </authorList>
    </citation>
    <scope>NUCLEOTIDE SEQUENCE</scope>
    <source>
        <tissue evidence="5">Leaves</tissue>
    </source>
</reference>
<keyword evidence="6" id="KW-1185">Reference proteome</keyword>
<evidence type="ECO:0000256" key="2">
    <source>
        <dbReference type="SAM" id="MobiDB-lite"/>
    </source>
</evidence>
<organism evidence="5 6">
    <name type="scientific">Digitaria exilis</name>
    <dbReference type="NCBI Taxonomy" id="1010633"/>
    <lineage>
        <taxon>Eukaryota</taxon>
        <taxon>Viridiplantae</taxon>
        <taxon>Streptophyta</taxon>
        <taxon>Embryophyta</taxon>
        <taxon>Tracheophyta</taxon>
        <taxon>Spermatophyta</taxon>
        <taxon>Magnoliopsida</taxon>
        <taxon>Liliopsida</taxon>
        <taxon>Poales</taxon>
        <taxon>Poaceae</taxon>
        <taxon>PACMAD clade</taxon>
        <taxon>Panicoideae</taxon>
        <taxon>Panicodae</taxon>
        <taxon>Paniceae</taxon>
        <taxon>Anthephorinae</taxon>
        <taxon>Digitaria</taxon>
    </lineage>
</organism>
<dbReference type="Pfam" id="PF00139">
    <property type="entry name" value="Lectin_legB"/>
    <property type="match status" value="1"/>
</dbReference>
<dbReference type="InterPro" id="IPR013320">
    <property type="entry name" value="ConA-like_dom_sf"/>
</dbReference>
<evidence type="ECO:0000256" key="3">
    <source>
        <dbReference type="SAM" id="SignalP"/>
    </source>
</evidence>
<evidence type="ECO:0000313" key="6">
    <source>
        <dbReference type="Proteomes" id="UP000636709"/>
    </source>
</evidence>
<comment type="caution">
    <text evidence="5">The sequence shown here is derived from an EMBL/GenBank/DDBJ whole genome shotgun (WGS) entry which is preliminary data.</text>
</comment>
<dbReference type="AlphaFoldDB" id="A0A835KR68"/>
<dbReference type="GO" id="GO:0030246">
    <property type="term" value="F:carbohydrate binding"/>
    <property type="evidence" value="ECO:0007669"/>
    <property type="project" value="UniProtKB-KW"/>
</dbReference>
<dbReference type="SUPFAM" id="SSF49899">
    <property type="entry name" value="Concanavalin A-like lectins/glucanases"/>
    <property type="match status" value="1"/>
</dbReference>
<accession>A0A835KR68</accession>
<feature type="region of interest" description="Disordered" evidence="2">
    <location>
        <begin position="60"/>
        <end position="106"/>
    </location>
</feature>
<evidence type="ECO:0000313" key="5">
    <source>
        <dbReference type="EMBL" id="KAF8768801.1"/>
    </source>
</evidence>
<keyword evidence="1" id="KW-0430">Lectin</keyword>
<protein>
    <recommendedName>
        <fullName evidence="4">Legume lectin domain-containing protein</fullName>
    </recommendedName>
</protein>
<feature type="domain" description="Legume lectin" evidence="4">
    <location>
        <begin position="107"/>
        <end position="150"/>
    </location>
</feature>
<feature type="chain" id="PRO_5032434353" description="Legume lectin domain-containing protein" evidence="3">
    <location>
        <begin position="29"/>
        <end position="150"/>
    </location>
</feature>
<proteinExistence type="predicted"/>
<sequence length="150" mass="14887">MAATNSILLHLPVLILLLVMVLCRSGSADDDDVDFIYQGFQHASGSDLGPWPAPHRCCTAARSGSPTTATASSATRSTAPPCASSAAGGCPRSARPSSSTSSPSGAAAAGHDLAFVVSPSTALPGASPENYLGVLGPTTNGKASNHVLAV</sequence>
<evidence type="ECO:0000259" key="4">
    <source>
        <dbReference type="Pfam" id="PF00139"/>
    </source>
</evidence>
<dbReference type="Gene3D" id="2.60.120.200">
    <property type="match status" value="1"/>
</dbReference>
<name>A0A835KR68_9POAL</name>
<evidence type="ECO:0000256" key="1">
    <source>
        <dbReference type="ARBA" id="ARBA00022734"/>
    </source>
</evidence>
<dbReference type="Proteomes" id="UP000636709">
    <property type="component" value="Unassembled WGS sequence"/>
</dbReference>